<reference evidence="1 2" key="1">
    <citation type="submission" date="2024-05" db="EMBL/GenBank/DDBJ databases">
        <title>Genetic variation in Jamaican populations of the coffee berry borer (Hypothenemus hampei).</title>
        <authorList>
            <person name="Errbii M."/>
            <person name="Myrie A."/>
        </authorList>
    </citation>
    <scope>NUCLEOTIDE SEQUENCE [LARGE SCALE GENOMIC DNA]</scope>
    <source>
        <strain evidence="1">JA-Hopewell-2020-01-JO</strain>
        <tissue evidence="1">Whole body</tissue>
    </source>
</reference>
<keyword evidence="2" id="KW-1185">Reference proteome</keyword>
<proteinExistence type="predicted"/>
<dbReference type="AlphaFoldDB" id="A0ABD1EUE0"/>
<dbReference type="EMBL" id="JBDJPC010000005">
    <property type="protein sequence ID" value="KAL1502235.1"/>
    <property type="molecule type" value="Genomic_DNA"/>
</dbReference>
<sequence>MVWVPPDLSQACSVHTTVTSCQPSTIVFLQLVAQLFGYSKDEPLSQSFGADFSYNSNLFNSDAFNYFPGYANTAPNNPPLEYDFIVVGAGSAGCVVTNRLTEVPEWNEESYVVTLTLSQDGCSSETYHLVEVLKGNSPAMTNPVNMQATAYVFFPQSTAHKKNNKNCLTGNI</sequence>
<protein>
    <recommendedName>
        <fullName evidence="3">Glucose-methanol-choline oxidoreductase N-terminal domain-containing protein</fullName>
    </recommendedName>
</protein>
<organism evidence="1 2">
    <name type="scientific">Hypothenemus hampei</name>
    <name type="common">Coffee berry borer</name>
    <dbReference type="NCBI Taxonomy" id="57062"/>
    <lineage>
        <taxon>Eukaryota</taxon>
        <taxon>Metazoa</taxon>
        <taxon>Ecdysozoa</taxon>
        <taxon>Arthropoda</taxon>
        <taxon>Hexapoda</taxon>
        <taxon>Insecta</taxon>
        <taxon>Pterygota</taxon>
        <taxon>Neoptera</taxon>
        <taxon>Endopterygota</taxon>
        <taxon>Coleoptera</taxon>
        <taxon>Polyphaga</taxon>
        <taxon>Cucujiformia</taxon>
        <taxon>Curculionidae</taxon>
        <taxon>Scolytinae</taxon>
        <taxon>Hypothenemus</taxon>
    </lineage>
</organism>
<accession>A0ABD1EUE0</accession>
<evidence type="ECO:0000313" key="2">
    <source>
        <dbReference type="Proteomes" id="UP001566132"/>
    </source>
</evidence>
<dbReference type="Proteomes" id="UP001566132">
    <property type="component" value="Unassembled WGS sequence"/>
</dbReference>
<dbReference type="Gene3D" id="3.50.50.60">
    <property type="entry name" value="FAD/NAD(P)-binding domain"/>
    <property type="match status" value="1"/>
</dbReference>
<gene>
    <name evidence="1" type="ORF">ABEB36_007408</name>
</gene>
<dbReference type="SUPFAM" id="SSF51905">
    <property type="entry name" value="FAD/NAD(P)-binding domain"/>
    <property type="match status" value="1"/>
</dbReference>
<name>A0ABD1EUE0_HYPHA</name>
<evidence type="ECO:0000313" key="1">
    <source>
        <dbReference type="EMBL" id="KAL1502235.1"/>
    </source>
</evidence>
<comment type="caution">
    <text evidence="1">The sequence shown here is derived from an EMBL/GenBank/DDBJ whole genome shotgun (WGS) entry which is preliminary data.</text>
</comment>
<evidence type="ECO:0008006" key="3">
    <source>
        <dbReference type="Google" id="ProtNLM"/>
    </source>
</evidence>
<dbReference type="InterPro" id="IPR036188">
    <property type="entry name" value="FAD/NAD-bd_sf"/>
</dbReference>